<organism evidence="1 2">
    <name type="scientific">Candidatus Beckwithbacteria bacterium CG_4_10_14_0_2_um_filter_47_25</name>
    <dbReference type="NCBI Taxonomy" id="1974493"/>
    <lineage>
        <taxon>Bacteria</taxon>
        <taxon>Candidatus Beckwithiibacteriota</taxon>
    </lineage>
</organism>
<name>A0A2M7W6I7_9BACT</name>
<sequence>MACWPRRKNGAGQKIPERELIVTQYVFLGRVSSDLKISPGELLKTALIRRQSVTGQLVPETVRQKLSRLLNNSEFSATAKLEEFFLHYPGNEWLLKAFNSGRFTWQEVEKIFIAKTLTRARAEVEFLIPGRPKFKDAQEIWGIIKEFWPEENSLKSKKEAVDWRKFAVAAIPLNEEQPKVIKAAVGGCPDGFMIDPGGSPSAKSKEDLERISQFVARFYRNGEKQPSLWQNIEFVDTLRE</sequence>
<dbReference type="AlphaFoldDB" id="A0A2M7W6I7"/>
<accession>A0A2M7W6I7</accession>
<evidence type="ECO:0000313" key="2">
    <source>
        <dbReference type="Proteomes" id="UP000228627"/>
    </source>
</evidence>
<evidence type="ECO:0000313" key="1">
    <source>
        <dbReference type="EMBL" id="PJA22827.1"/>
    </source>
</evidence>
<gene>
    <name evidence="1" type="ORF">COX59_01995</name>
</gene>
<reference evidence="2" key="1">
    <citation type="submission" date="2017-09" db="EMBL/GenBank/DDBJ databases">
        <title>Depth-based differentiation of microbial function through sediment-hosted aquifers and enrichment of novel symbionts in the deep terrestrial subsurface.</title>
        <authorList>
            <person name="Probst A.J."/>
            <person name="Ladd B."/>
            <person name="Jarett J.K."/>
            <person name="Geller-Mcgrath D.E."/>
            <person name="Sieber C.M.K."/>
            <person name="Emerson J.B."/>
            <person name="Anantharaman K."/>
            <person name="Thomas B.C."/>
            <person name="Malmstrom R."/>
            <person name="Stieglmeier M."/>
            <person name="Klingl A."/>
            <person name="Woyke T."/>
            <person name="Ryan C.M."/>
            <person name="Banfield J.F."/>
        </authorList>
    </citation>
    <scope>NUCLEOTIDE SEQUENCE [LARGE SCALE GENOMIC DNA]</scope>
</reference>
<comment type="caution">
    <text evidence="1">The sequence shown here is derived from an EMBL/GenBank/DDBJ whole genome shotgun (WGS) entry which is preliminary data.</text>
</comment>
<proteinExistence type="predicted"/>
<protein>
    <submittedName>
        <fullName evidence="1">Uncharacterized protein</fullName>
    </submittedName>
</protein>
<dbReference type="Proteomes" id="UP000228627">
    <property type="component" value="Unassembled WGS sequence"/>
</dbReference>
<dbReference type="EMBL" id="PFQG01000074">
    <property type="protein sequence ID" value="PJA22827.1"/>
    <property type="molecule type" value="Genomic_DNA"/>
</dbReference>